<feature type="compositionally biased region" description="Gly residues" evidence="1">
    <location>
        <begin position="670"/>
        <end position="679"/>
    </location>
</feature>
<feature type="compositionally biased region" description="Polar residues" evidence="1">
    <location>
        <begin position="346"/>
        <end position="361"/>
    </location>
</feature>
<dbReference type="InterPro" id="IPR004821">
    <property type="entry name" value="Cyt_trans-like"/>
</dbReference>
<feature type="region of interest" description="Disordered" evidence="1">
    <location>
        <begin position="644"/>
        <end position="713"/>
    </location>
</feature>
<dbReference type="InterPro" id="IPR014729">
    <property type="entry name" value="Rossmann-like_a/b/a_fold"/>
</dbReference>
<evidence type="ECO:0000259" key="4">
    <source>
        <dbReference type="Pfam" id="PF20428"/>
    </source>
</evidence>
<dbReference type="SUPFAM" id="SSF49599">
    <property type="entry name" value="TRAF domain-like"/>
    <property type="match status" value="1"/>
</dbReference>
<feature type="region of interest" description="Disordered" evidence="1">
    <location>
        <begin position="345"/>
        <end position="374"/>
    </location>
</feature>
<dbReference type="Gene3D" id="2.130.10.10">
    <property type="entry name" value="YVTN repeat-like/Quinoprotein amine dehydrogenase"/>
    <property type="match status" value="1"/>
</dbReference>
<evidence type="ECO:0000259" key="3">
    <source>
        <dbReference type="Pfam" id="PF01467"/>
    </source>
</evidence>
<dbReference type="InterPro" id="IPR036322">
    <property type="entry name" value="WD40_repeat_dom_sf"/>
</dbReference>
<organism evidence="5 6">
    <name type="scientific">Rhododendron griersonianum</name>
    <dbReference type="NCBI Taxonomy" id="479676"/>
    <lineage>
        <taxon>Eukaryota</taxon>
        <taxon>Viridiplantae</taxon>
        <taxon>Streptophyta</taxon>
        <taxon>Embryophyta</taxon>
        <taxon>Tracheophyta</taxon>
        <taxon>Spermatophyta</taxon>
        <taxon>Magnoliopsida</taxon>
        <taxon>eudicotyledons</taxon>
        <taxon>Gunneridae</taxon>
        <taxon>Pentapetalae</taxon>
        <taxon>asterids</taxon>
        <taxon>Ericales</taxon>
        <taxon>Ericaceae</taxon>
        <taxon>Ericoideae</taxon>
        <taxon>Rhodoreae</taxon>
        <taxon>Rhododendron</taxon>
    </lineage>
</organism>
<dbReference type="InterPro" id="IPR046758">
    <property type="entry name" value="Sey1/RHD3-like_3HB"/>
</dbReference>
<dbReference type="Pfam" id="PF01467">
    <property type="entry name" value="CTP_transf_like"/>
    <property type="match status" value="1"/>
</dbReference>
<evidence type="ECO:0000313" key="5">
    <source>
        <dbReference type="EMBL" id="KAG5552757.1"/>
    </source>
</evidence>
<dbReference type="Pfam" id="PF05879">
    <property type="entry name" value="RHD3_GTPase"/>
    <property type="match status" value="1"/>
</dbReference>
<dbReference type="AlphaFoldDB" id="A0AAV6KJL0"/>
<dbReference type="SUPFAM" id="SSF50978">
    <property type="entry name" value="WD40 repeat-like"/>
    <property type="match status" value="1"/>
</dbReference>
<evidence type="ECO:0000259" key="2">
    <source>
        <dbReference type="Pfam" id="PF00917"/>
    </source>
</evidence>
<feature type="compositionally biased region" description="Polar residues" evidence="1">
    <location>
        <begin position="646"/>
        <end position="660"/>
    </location>
</feature>
<protein>
    <submittedName>
        <fullName evidence="5">Uncharacterized protein</fullName>
    </submittedName>
</protein>
<accession>A0AAV6KJL0</accession>
<dbReference type="Pfam" id="PF20428">
    <property type="entry name" value="Sey1_3HB"/>
    <property type="match status" value="1"/>
</dbReference>
<evidence type="ECO:0000256" key="1">
    <source>
        <dbReference type="SAM" id="MobiDB-lite"/>
    </source>
</evidence>
<dbReference type="InterPro" id="IPR015943">
    <property type="entry name" value="WD40/YVTN_repeat-like_dom_sf"/>
</dbReference>
<feature type="domain" description="Cytidyltransferase-like" evidence="3">
    <location>
        <begin position="262"/>
        <end position="334"/>
    </location>
</feature>
<dbReference type="GO" id="GO:0005783">
    <property type="term" value="C:endoplasmic reticulum"/>
    <property type="evidence" value="ECO:0007669"/>
    <property type="project" value="TreeGrafter"/>
</dbReference>
<dbReference type="PANTHER" id="PTHR45923:SF20">
    <property type="entry name" value="PROTEIN ROOT HAIR DEFECTIVE 3 HOMOLOG 2"/>
    <property type="match status" value="1"/>
</dbReference>
<proteinExistence type="predicted"/>
<dbReference type="InterPro" id="IPR008974">
    <property type="entry name" value="TRAF-like"/>
</dbReference>
<dbReference type="SUPFAM" id="SSF52374">
    <property type="entry name" value="Nucleotidylyl transferase"/>
    <property type="match status" value="1"/>
</dbReference>
<dbReference type="EMBL" id="JACTNZ010000004">
    <property type="protein sequence ID" value="KAG5552757.1"/>
    <property type="molecule type" value="Genomic_DNA"/>
</dbReference>
<feature type="domain" description="MATH" evidence="2">
    <location>
        <begin position="437"/>
        <end position="497"/>
    </location>
</feature>
<gene>
    <name evidence="5" type="ORF">RHGRI_010751</name>
</gene>
<dbReference type="PANTHER" id="PTHR45923">
    <property type="entry name" value="PROTEIN SEY1"/>
    <property type="match status" value="1"/>
</dbReference>
<dbReference type="Gene3D" id="3.40.50.620">
    <property type="entry name" value="HUPs"/>
    <property type="match status" value="1"/>
</dbReference>
<name>A0AAV6KJL0_9ERIC</name>
<dbReference type="GO" id="GO:0016320">
    <property type="term" value="P:endoplasmic reticulum membrane fusion"/>
    <property type="evidence" value="ECO:0007669"/>
    <property type="project" value="TreeGrafter"/>
</dbReference>
<dbReference type="Gene3D" id="2.60.210.10">
    <property type="entry name" value="Apoptosis, Tumor Necrosis Factor Receptor Associated Protein 2, Chain A"/>
    <property type="match status" value="1"/>
</dbReference>
<evidence type="ECO:0000313" key="6">
    <source>
        <dbReference type="Proteomes" id="UP000823749"/>
    </source>
</evidence>
<sequence length="713" mass="80344">MFQKRWLGLQQRFEGPQVITGSHDTMIKFWDLIYMEGRTMETLTHHKKSVRAMALHPTESEYPITKWRVSVCSIVVVTSDFMGDSQACSLLCPLIQVAQLRQRFFHSIAPGELAGDRRGVVPSLGFSLSAQQIWKVIKENRDLDLPAHKVMVATVWCEEIASDKLRRLSSNERWLALEDAVQSGPVPGFGNKLSSILDTYLFEYDMEAFYFDELVRKAKRQQLKSKALQLAEIFDSSLTGASSRSCEHVLNVVMQDDYGSVLKWVDEVIPDAPYAITEEFMKKLFDEYNIDYIIHGDDPCLLPDGTDAYALAKKAGRYKQIKCTEGVSSTDIVGRMLLCVRERPSSESQNHSSLQRQFSHGHSQKSEDGGSGSGTRISHFLPTSHRIVQFSNGKVPISYTFLALFRRTVSSIKVPFSPKFCVRTLWMESFCMKSFFFSIAVVNKDPKKSKYSDTLHRFWKKEHDWGWIRWKKFMELSKVLDGFIDAHTLIIKARVQVIRFIMSLIIPWREQIVHSAALIVNIGENSLEGRTKSKNGRGKSKDAEDSLVPIVRIEEDMFILVDDVLLLDLLVEKAALEPLPPKDEAFHQLVARVDLNESEDQMVARYISGLSITIQDALAMQTLWTVSEAYNRALVAEKQEKRKFSRSGQQYQGGTKSGQPFYSYARGGSSSSGGQGASSGVGTQNRADKASTPAQNQPQSGASGLKSIPKWGL</sequence>
<dbReference type="InterPro" id="IPR008803">
    <property type="entry name" value="RHD3/Sey1"/>
</dbReference>
<reference evidence="5" key="1">
    <citation type="submission" date="2020-08" db="EMBL/GenBank/DDBJ databases">
        <title>Plant Genome Project.</title>
        <authorList>
            <person name="Zhang R.-G."/>
        </authorList>
    </citation>
    <scope>NUCLEOTIDE SEQUENCE</scope>
    <source>
        <strain evidence="5">WSP0</strain>
        <tissue evidence="5">Leaf</tissue>
    </source>
</reference>
<keyword evidence="6" id="KW-1185">Reference proteome</keyword>
<comment type="caution">
    <text evidence="5">The sequence shown here is derived from an EMBL/GenBank/DDBJ whole genome shotgun (WGS) entry which is preliminary data.</text>
</comment>
<feature type="compositionally biased region" description="Polar residues" evidence="1">
    <location>
        <begin position="692"/>
        <end position="702"/>
    </location>
</feature>
<feature type="domain" description="Sey1/RHD3-like three-helix bundle" evidence="4">
    <location>
        <begin position="188"/>
        <end position="249"/>
    </location>
</feature>
<dbReference type="Proteomes" id="UP000823749">
    <property type="component" value="Chromosome 4"/>
</dbReference>
<dbReference type="InterPro" id="IPR002083">
    <property type="entry name" value="MATH/TRAF_dom"/>
</dbReference>
<dbReference type="GO" id="GO:0003924">
    <property type="term" value="F:GTPase activity"/>
    <property type="evidence" value="ECO:0007669"/>
    <property type="project" value="TreeGrafter"/>
</dbReference>
<dbReference type="Pfam" id="PF00917">
    <property type="entry name" value="MATH"/>
    <property type="match status" value="1"/>
</dbReference>